<organism evidence="4 5">
    <name type="scientific">Candidatus Kurthia intestinigallinarum</name>
    <dbReference type="NCBI Taxonomy" id="1562256"/>
    <lineage>
        <taxon>Bacteria</taxon>
        <taxon>Bacillati</taxon>
        <taxon>Bacillota</taxon>
        <taxon>Bacilli</taxon>
        <taxon>Bacillales</taxon>
        <taxon>Caryophanaceae</taxon>
        <taxon>Kurthia</taxon>
    </lineage>
</organism>
<dbReference type="EMBL" id="JTFC01000005">
    <property type="protein sequence ID" value="RUS58295.1"/>
    <property type="molecule type" value="Genomic_DNA"/>
</dbReference>
<proteinExistence type="predicted"/>
<name>A0A433RYC6_9BACL</name>
<dbReference type="OrthoDB" id="5637at2"/>
<dbReference type="Pfam" id="PF13739">
    <property type="entry name" value="PdaC"/>
    <property type="match status" value="1"/>
</dbReference>
<comment type="caution">
    <text evidence="4">The sequence shown here is derived from an EMBL/GenBank/DDBJ whole genome shotgun (WGS) entry which is preliminary data.</text>
</comment>
<dbReference type="InterPro" id="IPR025303">
    <property type="entry name" value="PdaC"/>
</dbReference>
<protein>
    <recommendedName>
        <fullName evidence="6">Deacetylase PdaC domain-containing protein</fullName>
    </recommendedName>
</protein>
<evidence type="ECO:0000313" key="5">
    <source>
        <dbReference type="Proteomes" id="UP000288623"/>
    </source>
</evidence>
<dbReference type="RefSeq" id="WP_126989056.1">
    <property type="nucleotide sequence ID" value="NZ_JTFC01000005.1"/>
</dbReference>
<keyword evidence="5" id="KW-1185">Reference proteome</keyword>
<feature type="domain" description="Deacetylase PdaC" evidence="3">
    <location>
        <begin position="39"/>
        <end position="124"/>
    </location>
</feature>
<evidence type="ECO:0008006" key="6">
    <source>
        <dbReference type="Google" id="ProtNLM"/>
    </source>
</evidence>
<evidence type="ECO:0000259" key="2">
    <source>
        <dbReference type="Pfam" id="PF11738"/>
    </source>
</evidence>
<evidence type="ECO:0000256" key="1">
    <source>
        <dbReference type="SAM" id="SignalP"/>
    </source>
</evidence>
<dbReference type="InterPro" id="IPR021729">
    <property type="entry name" value="DUF3298"/>
</dbReference>
<dbReference type="Proteomes" id="UP000288623">
    <property type="component" value="Unassembled WGS sequence"/>
</dbReference>
<sequence>MKKLGTVLIMLCFLAMLPLQGLGASAAAPKISVKTYKTEQIQYAVIHGDKYKAVNAKMKKEAEEAYATQKKLDKQMKKDKEAGVVLQGTDYVIGLTPVIKYKTSTNISILTQTYIYDGGAHGNSYYESYNVYKGKLISLKKAFKSDSAYVNGKKYAKQKMLHNPASYPFADNKSTIAGHAFYFTSTGGIKVVFDPYEVAPYVDGMKTVLIPKKYIK</sequence>
<feature type="chain" id="PRO_5019447854" description="Deacetylase PdaC domain-containing protein" evidence="1">
    <location>
        <begin position="27"/>
        <end position="216"/>
    </location>
</feature>
<accession>A0A433RYC6</accession>
<dbReference type="AlphaFoldDB" id="A0A433RYC6"/>
<dbReference type="Gene3D" id="3.90.640.20">
    <property type="entry name" value="Heat-shock cognate protein, ATPase"/>
    <property type="match status" value="1"/>
</dbReference>
<dbReference type="Pfam" id="PF11738">
    <property type="entry name" value="DUF3298"/>
    <property type="match status" value="1"/>
</dbReference>
<keyword evidence="1" id="KW-0732">Signal</keyword>
<dbReference type="InterPro" id="IPR037126">
    <property type="entry name" value="PdaC/RsiV-like_sf"/>
</dbReference>
<evidence type="ECO:0000259" key="3">
    <source>
        <dbReference type="Pfam" id="PF13739"/>
    </source>
</evidence>
<gene>
    <name evidence="4" type="ORF">QI30_00830</name>
</gene>
<evidence type="ECO:0000313" key="4">
    <source>
        <dbReference type="EMBL" id="RUS58295.1"/>
    </source>
</evidence>
<dbReference type="Gene3D" id="3.30.565.40">
    <property type="entry name" value="Fervidobacterium nodosum Rt17-B1 like"/>
    <property type="match status" value="1"/>
</dbReference>
<feature type="domain" description="DUF3298" evidence="2">
    <location>
        <begin position="153"/>
        <end position="212"/>
    </location>
</feature>
<reference evidence="4 5" key="1">
    <citation type="submission" date="2014-11" db="EMBL/GenBank/DDBJ databases">
        <title>Genome sequence and analysis of novel Kurthia sp.</title>
        <authorList>
            <person name="Lawson J.N."/>
            <person name="Gonzalez J.E."/>
            <person name="Rinauldi L."/>
            <person name="Xuan Z."/>
            <person name="Firman A."/>
            <person name="Shaddox L."/>
            <person name="Trudeau A."/>
            <person name="Shah S."/>
            <person name="Reiman D."/>
        </authorList>
    </citation>
    <scope>NUCLEOTIDE SEQUENCE [LARGE SCALE GENOMIC DNA]</scope>
    <source>
        <strain evidence="4 5">3B1D</strain>
    </source>
</reference>
<feature type="signal peptide" evidence="1">
    <location>
        <begin position="1"/>
        <end position="26"/>
    </location>
</feature>